<evidence type="ECO:0000259" key="2">
    <source>
        <dbReference type="PROSITE" id="PS50110"/>
    </source>
</evidence>
<dbReference type="EMBL" id="BARS01040154">
    <property type="protein sequence ID" value="GAG32623.1"/>
    <property type="molecule type" value="Genomic_DNA"/>
</dbReference>
<dbReference type="Gene3D" id="1.10.1660.10">
    <property type="match status" value="1"/>
</dbReference>
<evidence type="ECO:0000313" key="3">
    <source>
        <dbReference type="EMBL" id="GAG32623.1"/>
    </source>
</evidence>
<feature type="non-terminal residue" evidence="3">
    <location>
        <position position="151"/>
    </location>
</feature>
<dbReference type="Pfam" id="PF00072">
    <property type="entry name" value="Response_reg"/>
    <property type="match status" value="1"/>
</dbReference>
<dbReference type="InterPro" id="IPR050595">
    <property type="entry name" value="Bact_response_regulator"/>
</dbReference>
<dbReference type="Gene3D" id="3.40.50.2300">
    <property type="match status" value="1"/>
</dbReference>
<comment type="caution">
    <text evidence="3">The sequence shown here is derived from an EMBL/GenBank/DDBJ whole genome shotgun (WGS) entry which is preliminary data.</text>
</comment>
<feature type="domain" description="Response regulatory" evidence="2">
    <location>
        <begin position="80"/>
        <end position="151"/>
    </location>
</feature>
<dbReference type="PANTHER" id="PTHR44591:SF3">
    <property type="entry name" value="RESPONSE REGULATORY DOMAIN-CONTAINING PROTEIN"/>
    <property type="match status" value="1"/>
</dbReference>
<evidence type="ECO:0000256" key="1">
    <source>
        <dbReference type="ARBA" id="ARBA00022553"/>
    </source>
</evidence>
<dbReference type="GO" id="GO:0000160">
    <property type="term" value="P:phosphorelay signal transduction system"/>
    <property type="evidence" value="ECO:0007669"/>
    <property type="project" value="InterPro"/>
</dbReference>
<dbReference type="InterPro" id="IPR011006">
    <property type="entry name" value="CheY-like_superfamily"/>
</dbReference>
<proteinExistence type="predicted"/>
<dbReference type="NCBIfam" id="TIGR01764">
    <property type="entry name" value="excise"/>
    <property type="match status" value="1"/>
</dbReference>
<gene>
    <name evidence="3" type="ORF">S01H1_61254</name>
</gene>
<dbReference type="AlphaFoldDB" id="X0X7K3"/>
<organism evidence="3">
    <name type="scientific">marine sediment metagenome</name>
    <dbReference type="NCBI Taxonomy" id="412755"/>
    <lineage>
        <taxon>unclassified sequences</taxon>
        <taxon>metagenomes</taxon>
        <taxon>ecological metagenomes</taxon>
    </lineage>
</organism>
<dbReference type="InterPro" id="IPR001789">
    <property type="entry name" value="Sig_transdc_resp-reg_receiver"/>
</dbReference>
<dbReference type="PANTHER" id="PTHR44591">
    <property type="entry name" value="STRESS RESPONSE REGULATOR PROTEIN 1"/>
    <property type="match status" value="1"/>
</dbReference>
<keyword evidence="1" id="KW-0597">Phosphoprotein</keyword>
<dbReference type="SUPFAM" id="SSF46955">
    <property type="entry name" value="Putative DNA-binding domain"/>
    <property type="match status" value="1"/>
</dbReference>
<dbReference type="PROSITE" id="PS50110">
    <property type="entry name" value="RESPONSE_REGULATORY"/>
    <property type="match status" value="1"/>
</dbReference>
<protein>
    <recommendedName>
        <fullName evidence="2">Response regulatory domain-containing protein</fullName>
    </recommendedName>
</protein>
<name>X0X7K3_9ZZZZ</name>
<dbReference type="InterPro" id="IPR041657">
    <property type="entry name" value="HTH_17"/>
</dbReference>
<sequence>MIEENFNNKRNNRDGNHFPDRLLTVRDVADLLHVHSNTARRWSDLGLIKSYRVGPRGDRRFRAEDLNTFITTVKPNLGGAVLIVDDDPDIRQLMEDVVEGEGYRATAVESGERAIEELDKQHFDFVFLDLMLPGLTGVDVLRFIKEHENKT</sequence>
<dbReference type="SUPFAM" id="SSF52172">
    <property type="entry name" value="CheY-like"/>
    <property type="match status" value="1"/>
</dbReference>
<dbReference type="InterPro" id="IPR009061">
    <property type="entry name" value="DNA-bd_dom_put_sf"/>
</dbReference>
<reference evidence="3" key="1">
    <citation type="journal article" date="2014" name="Front. Microbiol.">
        <title>High frequency of phylogenetically diverse reductive dehalogenase-homologous genes in deep subseafloor sedimentary metagenomes.</title>
        <authorList>
            <person name="Kawai M."/>
            <person name="Futagami T."/>
            <person name="Toyoda A."/>
            <person name="Takaki Y."/>
            <person name="Nishi S."/>
            <person name="Hori S."/>
            <person name="Arai W."/>
            <person name="Tsubouchi T."/>
            <person name="Morono Y."/>
            <person name="Uchiyama I."/>
            <person name="Ito T."/>
            <person name="Fujiyama A."/>
            <person name="Inagaki F."/>
            <person name="Takami H."/>
        </authorList>
    </citation>
    <scope>NUCLEOTIDE SEQUENCE</scope>
    <source>
        <strain evidence="3">Expedition CK06-06</strain>
    </source>
</reference>
<dbReference type="InterPro" id="IPR010093">
    <property type="entry name" value="SinI_DNA-bd"/>
</dbReference>
<accession>X0X7K3</accession>
<dbReference type="GO" id="GO:0003677">
    <property type="term" value="F:DNA binding"/>
    <property type="evidence" value="ECO:0007669"/>
    <property type="project" value="InterPro"/>
</dbReference>
<dbReference type="Pfam" id="PF12728">
    <property type="entry name" value="HTH_17"/>
    <property type="match status" value="1"/>
</dbReference>